<feature type="compositionally biased region" description="Polar residues" evidence="1">
    <location>
        <begin position="185"/>
        <end position="196"/>
    </location>
</feature>
<sequence length="235" mass="25670">MFRVGCKGIQAEFKIVTLKPFLISRPTQDPMASAIETFETMLKEVVTSKRLSTSKMSSLSEHALKYMKMDTQLVSTLFLTHKALPSSNKVNSLYVFDALARAAKHQVTKRKLTLPTEPDKGNPVTFLLKMEGVLDGLFKDLLAVTDVPEMKEKMKKVLDIWSKAGTFSTDVLTRLSDLAKESEQDQVANRAQTSVTDPRRPTKSPVNGTVDSSTPPIAPPTGASASLPTGVACTP</sequence>
<dbReference type="SUPFAM" id="SSF48464">
    <property type="entry name" value="ENTH/VHS domain"/>
    <property type="match status" value="1"/>
</dbReference>
<keyword evidence="4" id="KW-1185">Reference proteome</keyword>
<dbReference type="Proteomes" id="UP000886523">
    <property type="component" value="Unassembled WGS sequence"/>
</dbReference>
<feature type="compositionally biased region" description="Polar residues" evidence="1">
    <location>
        <begin position="204"/>
        <end position="215"/>
    </location>
</feature>
<dbReference type="AlphaFoldDB" id="A0A9P6AVZ9"/>
<dbReference type="OrthoDB" id="79367at2759"/>
<feature type="domain" description="CID" evidence="2">
    <location>
        <begin position="30"/>
        <end position="183"/>
    </location>
</feature>
<dbReference type="InterPro" id="IPR006569">
    <property type="entry name" value="CID_dom"/>
</dbReference>
<evidence type="ECO:0000259" key="2">
    <source>
        <dbReference type="PROSITE" id="PS51391"/>
    </source>
</evidence>
<dbReference type="Gene3D" id="1.25.40.90">
    <property type="match status" value="1"/>
</dbReference>
<comment type="caution">
    <text evidence="3">The sequence shown here is derived from an EMBL/GenBank/DDBJ whole genome shotgun (WGS) entry which is preliminary data.</text>
</comment>
<organism evidence="3 4">
    <name type="scientific">Hydnum rufescens UP504</name>
    <dbReference type="NCBI Taxonomy" id="1448309"/>
    <lineage>
        <taxon>Eukaryota</taxon>
        <taxon>Fungi</taxon>
        <taxon>Dikarya</taxon>
        <taxon>Basidiomycota</taxon>
        <taxon>Agaricomycotina</taxon>
        <taxon>Agaricomycetes</taxon>
        <taxon>Cantharellales</taxon>
        <taxon>Hydnaceae</taxon>
        <taxon>Hydnum</taxon>
    </lineage>
</organism>
<proteinExistence type="predicted"/>
<name>A0A9P6AVZ9_9AGAM</name>
<dbReference type="PROSITE" id="PS51391">
    <property type="entry name" value="CID"/>
    <property type="match status" value="1"/>
</dbReference>
<dbReference type="InterPro" id="IPR008942">
    <property type="entry name" value="ENTH_VHS"/>
</dbReference>
<accession>A0A9P6AVZ9</accession>
<evidence type="ECO:0000256" key="1">
    <source>
        <dbReference type="SAM" id="MobiDB-lite"/>
    </source>
</evidence>
<dbReference type="Pfam" id="PF04818">
    <property type="entry name" value="CID"/>
    <property type="match status" value="1"/>
</dbReference>
<gene>
    <name evidence="3" type="ORF">BS47DRAFT_1043107</name>
</gene>
<dbReference type="SMART" id="SM00582">
    <property type="entry name" value="RPR"/>
    <property type="match status" value="1"/>
</dbReference>
<feature type="region of interest" description="Disordered" evidence="1">
    <location>
        <begin position="181"/>
        <end position="235"/>
    </location>
</feature>
<protein>
    <recommendedName>
        <fullName evidence="2">CID domain-containing protein</fullName>
    </recommendedName>
</protein>
<evidence type="ECO:0000313" key="4">
    <source>
        <dbReference type="Proteomes" id="UP000886523"/>
    </source>
</evidence>
<dbReference type="EMBL" id="MU128983">
    <property type="protein sequence ID" value="KAF9512702.1"/>
    <property type="molecule type" value="Genomic_DNA"/>
</dbReference>
<evidence type="ECO:0000313" key="3">
    <source>
        <dbReference type="EMBL" id="KAF9512702.1"/>
    </source>
</evidence>
<reference evidence="3" key="1">
    <citation type="journal article" date="2020" name="Nat. Commun.">
        <title>Large-scale genome sequencing of mycorrhizal fungi provides insights into the early evolution of symbiotic traits.</title>
        <authorList>
            <person name="Miyauchi S."/>
            <person name="Kiss E."/>
            <person name="Kuo A."/>
            <person name="Drula E."/>
            <person name="Kohler A."/>
            <person name="Sanchez-Garcia M."/>
            <person name="Morin E."/>
            <person name="Andreopoulos B."/>
            <person name="Barry K.W."/>
            <person name="Bonito G."/>
            <person name="Buee M."/>
            <person name="Carver A."/>
            <person name="Chen C."/>
            <person name="Cichocki N."/>
            <person name="Clum A."/>
            <person name="Culley D."/>
            <person name="Crous P.W."/>
            <person name="Fauchery L."/>
            <person name="Girlanda M."/>
            <person name="Hayes R.D."/>
            <person name="Keri Z."/>
            <person name="LaButti K."/>
            <person name="Lipzen A."/>
            <person name="Lombard V."/>
            <person name="Magnuson J."/>
            <person name="Maillard F."/>
            <person name="Murat C."/>
            <person name="Nolan M."/>
            <person name="Ohm R.A."/>
            <person name="Pangilinan J."/>
            <person name="Pereira M.F."/>
            <person name="Perotto S."/>
            <person name="Peter M."/>
            <person name="Pfister S."/>
            <person name="Riley R."/>
            <person name="Sitrit Y."/>
            <person name="Stielow J.B."/>
            <person name="Szollosi G."/>
            <person name="Zifcakova L."/>
            <person name="Stursova M."/>
            <person name="Spatafora J.W."/>
            <person name="Tedersoo L."/>
            <person name="Vaario L.M."/>
            <person name="Yamada A."/>
            <person name="Yan M."/>
            <person name="Wang P."/>
            <person name="Xu J."/>
            <person name="Bruns T."/>
            <person name="Baldrian P."/>
            <person name="Vilgalys R."/>
            <person name="Dunand C."/>
            <person name="Henrissat B."/>
            <person name="Grigoriev I.V."/>
            <person name="Hibbett D."/>
            <person name="Nagy L.G."/>
            <person name="Martin F.M."/>
        </authorList>
    </citation>
    <scope>NUCLEOTIDE SEQUENCE</scope>
    <source>
        <strain evidence="3">UP504</strain>
    </source>
</reference>